<evidence type="ECO:0000256" key="6">
    <source>
        <dbReference type="ARBA" id="ARBA00023277"/>
    </source>
</evidence>
<dbReference type="InterPro" id="IPR050007">
    <property type="entry name" value="OtnK"/>
</dbReference>
<dbReference type="AlphaFoldDB" id="A0A193BZN7"/>
<feature type="domain" description="Four-carbon acid sugar kinase N-terminal" evidence="13">
    <location>
        <begin position="5"/>
        <end position="227"/>
    </location>
</feature>
<sequence length="414" mass="42649">MTGVLGAIADDFTGATDVAVAFRRGGLRTLLFFGVPPETEVPPPHDAVVIALKSRSIPAEDAVSSSLEALRWLRNRGADQLYFKYCSTFDSTPRGNIGPVLDALSRALGPGAVVTTPSSPKHGRTQYQGHLFVGDTLLAESPMRDHPSTPMTDSYLPRLLRAQTSAPVALVTHDVVRRGETAVREVVEGESGYVLVDALTEEDLRLLGRVAAGSPLVAGAAGLATGLAATRGSATPAASDVGTPTGPAVVLSGSCSARTLEQIAVLRRLGRPAYRLDPVTTPDPDLLAAEALTWYDSLTDNGGPVIYSSSSPADLKRIQEALGVERSAGILEKATGLIAVGLAGRGVRRLVAAGGETSGAIVTALGVRGGVIGAEAAPGVPWIHPVGEGRPVLLLKSGNFGGPDLLATVSEAVV</sequence>
<evidence type="ECO:0000259" key="14">
    <source>
        <dbReference type="Pfam" id="PF17042"/>
    </source>
</evidence>
<evidence type="ECO:0000256" key="8">
    <source>
        <dbReference type="ARBA" id="ARBA00036346"/>
    </source>
</evidence>
<organism evidence="15 16">
    <name type="scientific">Amycolatopsis orientalis</name>
    <name type="common">Nocardia orientalis</name>
    <dbReference type="NCBI Taxonomy" id="31958"/>
    <lineage>
        <taxon>Bacteria</taxon>
        <taxon>Bacillati</taxon>
        <taxon>Actinomycetota</taxon>
        <taxon>Actinomycetes</taxon>
        <taxon>Pseudonocardiales</taxon>
        <taxon>Pseudonocardiaceae</taxon>
        <taxon>Amycolatopsis</taxon>
    </lineage>
</organism>
<evidence type="ECO:0000313" key="16">
    <source>
        <dbReference type="Proteomes" id="UP000093695"/>
    </source>
</evidence>
<feature type="domain" description="Four-carbon acid sugar kinase nucleotide binding" evidence="14">
    <location>
        <begin position="249"/>
        <end position="406"/>
    </location>
</feature>
<evidence type="ECO:0000256" key="5">
    <source>
        <dbReference type="ARBA" id="ARBA00022840"/>
    </source>
</evidence>
<dbReference type="Gene3D" id="3.40.980.20">
    <property type="entry name" value="Four-carbon acid sugar kinase, nucleotide binding domain"/>
    <property type="match status" value="1"/>
</dbReference>
<evidence type="ECO:0000256" key="12">
    <source>
        <dbReference type="ARBA" id="ARBA00041377"/>
    </source>
</evidence>
<dbReference type="Proteomes" id="UP000093695">
    <property type="component" value="Chromosome"/>
</dbReference>
<name>A0A193BZN7_AMYOR</name>
<comment type="catalytic activity">
    <reaction evidence="8">
        <text>3-dehydro-D-erythronate + ATP = 3-dehydro-4-O-phospho-D-erythronate + ADP + H(+)</text>
        <dbReference type="Rhea" id="RHEA:52556"/>
        <dbReference type="ChEBI" id="CHEBI:15378"/>
        <dbReference type="ChEBI" id="CHEBI:30616"/>
        <dbReference type="ChEBI" id="CHEBI:57958"/>
        <dbReference type="ChEBI" id="CHEBI:136593"/>
        <dbReference type="ChEBI" id="CHEBI:456216"/>
        <dbReference type="EC" id="2.7.1.217"/>
    </reaction>
</comment>
<comment type="catalytic activity">
    <reaction evidence="7">
        <text>3-dehydro-L-erythronate + ATP = 3-dehydro-4-O-phospho-L-erythronate + ADP + H(+)</text>
        <dbReference type="Rhea" id="RHEA:52552"/>
        <dbReference type="ChEBI" id="CHEBI:15378"/>
        <dbReference type="ChEBI" id="CHEBI:30616"/>
        <dbReference type="ChEBI" id="CHEBI:136592"/>
        <dbReference type="ChEBI" id="CHEBI:136670"/>
        <dbReference type="ChEBI" id="CHEBI:456216"/>
        <dbReference type="EC" id="2.7.1.217"/>
    </reaction>
</comment>
<dbReference type="Gene3D" id="3.40.50.10840">
    <property type="entry name" value="Putative sugar-binding, N-terminal domain"/>
    <property type="match status" value="1"/>
</dbReference>
<evidence type="ECO:0000256" key="9">
    <source>
        <dbReference type="ARBA" id="ARBA00037335"/>
    </source>
</evidence>
<evidence type="ECO:0000256" key="7">
    <source>
        <dbReference type="ARBA" id="ARBA00035898"/>
    </source>
</evidence>
<keyword evidence="3" id="KW-0547">Nucleotide-binding</keyword>
<evidence type="ECO:0000256" key="1">
    <source>
        <dbReference type="ARBA" id="ARBA00005715"/>
    </source>
</evidence>
<evidence type="ECO:0000313" key="15">
    <source>
        <dbReference type="EMBL" id="ANN17716.1"/>
    </source>
</evidence>
<dbReference type="RefSeq" id="WP_044853327.1">
    <property type="nucleotide sequence ID" value="NZ_CP016174.1"/>
</dbReference>
<dbReference type="STRING" id="31958.SD37_20070"/>
<evidence type="ECO:0000256" key="10">
    <source>
        <dbReference type="ARBA" id="ARBA00039095"/>
    </source>
</evidence>
<proteinExistence type="inferred from homology"/>
<dbReference type="GO" id="GO:0016301">
    <property type="term" value="F:kinase activity"/>
    <property type="evidence" value="ECO:0007669"/>
    <property type="project" value="UniProtKB-KW"/>
</dbReference>
<dbReference type="NCBIfam" id="NF043035">
    <property type="entry name" value="OxoTetrKin"/>
    <property type="match status" value="1"/>
</dbReference>
<protein>
    <recommendedName>
        <fullName evidence="11">3-oxo-tetronate kinase</fullName>
        <ecNumber evidence="10">2.7.1.217</ecNumber>
    </recommendedName>
    <alternativeName>
        <fullName evidence="12">3-dehydrotetronate 4-kinase</fullName>
    </alternativeName>
</protein>
<dbReference type="KEGG" id="aori:SD37_20070"/>
<dbReference type="GO" id="GO:0005524">
    <property type="term" value="F:ATP binding"/>
    <property type="evidence" value="ECO:0007669"/>
    <property type="project" value="UniProtKB-KW"/>
</dbReference>
<evidence type="ECO:0000256" key="2">
    <source>
        <dbReference type="ARBA" id="ARBA00022679"/>
    </source>
</evidence>
<keyword evidence="6" id="KW-0119">Carbohydrate metabolism</keyword>
<dbReference type="InterPro" id="IPR031475">
    <property type="entry name" value="NBD_C"/>
</dbReference>
<gene>
    <name evidence="15" type="ORF">SD37_20070</name>
</gene>
<reference evidence="15 16" key="1">
    <citation type="journal article" date="2015" name="Genome Announc.">
        <title>Draft Genome Sequence of Norvancomycin-Producing Strain Amycolatopsis orientalis CPCC200066.</title>
        <authorList>
            <person name="Lei X."/>
            <person name="Yuan F."/>
            <person name="Shi Y."/>
            <person name="Li X."/>
            <person name="Wang L."/>
            <person name="Hong B."/>
        </authorList>
    </citation>
    <scope>NUCLEOTIDE SEQUENCE [LARGE SCALE GENOMIC DNA]</scope>
    <source>
        <strain evidence="15 16">B-37</strain>
    </source>
</reference>
<dbReference type="InterPro" id="IPR010737">
    <property type="entry name" value="4-carb_acid_sugar_kinase_N"/>
</dbReference>
<dbReference type="EMBL" id="CP016174">
    <property type="protein sequence ID" value="ANN17716.1"/>
    <property type="molecule type" value="Genomic_DNA"/>
</dbReference>
<dbReference type="Pfam" id="PF17042">
    <property type="entry name" value="NBD_C"/>
    <property type="match status" value="1"/>
</dbReference>
<comment type="function">
    <text evidence="9">Catalyzes the ATP-dependent phosphorylation of 3-oxo-tetronate to 3-oxo-tetronate 4-phosphate.</text>
</comment>
<dbReference type="SUPFAM" id="SSF142764">
    <property type="entry name" value="YgbK-like"/>
    <property type="match status" value="1"/>
</dbReference>
<evidence type="ECO:0000256" key="4">
    <source>
        <dbReference type="ARBA" id="ARBA00022777"/>
    </source>
</evidence>
<dbReference type="Pfam" id="PF07005">
    <property type="entry name" value="SBD_N"/>
    <property type="match status" value="1"/>
</dbReference>
<keyword evidence="16" id="KW-1185">Reference proteome</keyword>
<keyword evidence="4" id="KW-0418">Kinase</keyword>
<dbReference type="InterPro" id="IPR042213">
    <property type="entry name" value="NBD_C_sf"/>
</dbReference>
<keyword evidence="5" id="KW-0067">ATP-binding</keyword>
<evidence type="ECO:0000256" key="3">
    <source>
        <dbReference type="ARBA" id="ARBA00022741"/>
    </source>
</evidence>
<evidence type="ECO:0000256" key="11">
    <source>
        <dbReference type="ARBA" id="ARBA00039461"/>
    </source>
</evidence>
<keyword evidence="2" id="KW-0808">Transferase</keyword>
<accession>A0A193BZN7</accession>
<dbReference type="InterPro" id="IPR037051">
    <property type="entry name" value="4-carb_acid_sugar_kinase_N_sf"/>
</dbReference>
<evidence type="ECO:0000259" key="13">
    <source>
        <dbReference type="Pfam" id="PF07005"/>
    </source>
</evidence>
<dbReference type="EC" id="2.7.1.217" evidence="10"/>
<comment type="similarity">
    <text evidence="1">Belongs to the four-carbon acid sugar kinase family.</text>
</comment>